<dbReference type="AlphaFoldDB" id="A0A2H9GBZ7"/>
<protein>
    <submittedName>
        <fullName evidence="5">Helix-turn-helix transcriptional regulator</fullName>
    </submittedName>
</protein>
<dbReference type="InterPro" id="IPR036286">
    <property type="entry name" value="LexA/Signal_pep-like_sf"/>
</dbReference>
<gene>
    <name evidence="5" type="ORF">J5U05_002021</name>
</gene>
<evidence type="ECO:0000256" key="3">
    <source>
        <dbReference type="ARBA" id="ARBA00023163"/>
    </source>
</evidence>
<dbReference type="PANTHER" id="PTHR40661">
    <property type="match status" value="1"/>
</dbReference>
<evidence type="ECO:0000256" key="2">
    <source>
        <dbReference type="ARBA" id="ARBA00023125"/>
    </source>
</evidence>
<dbReference type="RefSeq" id="WP_000239214.1">
    <property type="nucleotide sequence ID" value="NZ_CP070906.1"/>
</dbReference>
<dbReference type="PANTHER" id="PTHR40661:SF2">
    <property type="entry name" value="HTH-TYPE TRANSCRIPTIONAL REGULATOR PRTR"/>
    <property type="match status" value="1"/>
</dbReference>
<accession>A0A2H9GBZ7</accession>
<proteinExistence type="predicted"/>
<evidence type="ECO:0000256" key="1">
    <source>
        <dbReference type="ARBA" id="ARBA00023015"/>
    </source>
</evidence>
<dbReference type="InterPro" id="IPR010982">
    <property type="entry name" value="Lambda_DNA-bd_dom_sf"/>
</dbReference>
<dbReference type="Gene3D" id="2.10.109.10">
    <property type="entry name" value="Umud Fragment, subunit A"/>
    <property type="match status" value="1"/>
</dbReference>
<dbReference type="InterPro" id="IPR015927">
    <property type="entry name" value="Peptidase_S24_S26A/B/C"/>
</dbReference>
<evidence type="ECO:0000256" key="4">
    <source>
        <dbReference type="SAM" id="MobiDB-lite"/>
    </source>
</evidence>
<sequence length="258" mass="28699">MVKKDDLKEEFSKRLRAALLDAGVGGRGQAGRIREAMKSQGITVSEPGIWKWLNASAIPDQTNILALSRWLGVRPEWLEYGRNDPEPELRRESSIPPESEWGTVDAWDKNTPLPADEVEVPFLKDIEFACGDGRVHSEDHNGFKLRFSKATLRRVGANTDGSGILCFPATGDSMEPVIPDGTTVAVDTNNKRIVDGKLYAIGQTDGGNGQLKRIKQLYRKPGGKLIIRSYNNDSYPDEEADIDDVEIIGRLFWYSVLL</sequence>
<dbReference type="EMBL" id="DADRWU010000015">
    <property type="protein sequence ID" value="HBA4246917.1"/>
    <property type="molecule type" value="Genomic_DNA"/>
</dbReference>
<feature type="region of interest" description="Disordered" evidence="4">
    <location>
        <begin position="81"/>
        <end position="107"/>
    </location>
</feature>
<keyword evidence="2" id="KW-0238">DNA-binding</keyword>
<dbReference type="InterPro" id="IPR001387">
    <property type="entry name" value="Cro/C1-type_HTH"/>
</dbReference>
<keyword evidence="3" id="KW-0804">Transcription</keyword>
<dbReference type="GO" id="GO:0003677">
    <property type="term" value="F:DNA binding"/>
    <property type="evidence" value="ECO:0007669"/>
    <property type="project" value="UniProtKB-KW"/>
</dbReference>
<reference evidence="5" key="1">
    <citation type="journal article" date="2018" name="Genome Biol.">
        <title>SKESA: strategic k-mer extension for scrupulous assemblies.</title>
        <authorList>
            <person name="Souvorov A."/>
            <person name="Agarwala R."/>
            <person name="Lipman D.J."/>
        </authorList>
    </citation>
    <scope>NUCLEOTIDE SEQUENCE</scope>
    <source>
        <strain evidence="5">ST-87-5</strain>
    </source>
</reference>
<evidence type="ECO:0000313" key="5">
    <source>
        <dbReference type="EMBL" id="HBA4246917.1"/>
    </source>
</evidence>
<dbReference type="Proteomes" id="UP000871786">
    <property type="component" value="Unassembled WGS sequence"/>
</dbReference>
<comment type="caution">
    <text evidence="5">The sequence shown here is derived from an EMBL/GenBank/DDBJ whole genome shotgun (WGS) entry which is preliminary data.</text>
</comment>
<dbReference type="Gene3D" id="1.10.260.40">
    <property type="entry name" value="lambda repressor-like DNA-binding domains"/>
    <property type="match status" value="1"/>
</dbReference>
<organism evidence="5">
    <name type="scientific">Escherichia coli</name>
    <dbReference type="NCBI Taxonomy" id="562"/>
    <lineage>
        <taxon>Bacteria</taxon>
        <taxon>Pseudomonadati</taxon>
        <taxon>Pseudomonadota</taxon>
        <taxon>Gammaproteobacteria</taxon>
        <taxon>Enterobacterales</taxon>
        <taxon>Enterobacteriaceae</taxon>
        <taxon>Escherichia</taxon>
    </lineage>
</organism>
<dbReference type="Pfam" id="PF00717">
    <property type="entry name" value="Peptidase_S24"/>
    <property type="match status" value="1"/>
</dbReference>
<dbReference type="CDD" id="cd06529">
    <property type="entry name" value="S24_LexA-like"/>
    <property type="match status" value="1"/>
</dbReference>
<keyword evidence="1" id="KW-0805">Transcription regulation</keyword>
<feature type="compositionally biased region" description="Basic and acidic residues" evidence="4">
    <location>
        <begin position="81"/>
        <end position="93"/>
    </location>
</feature>
<reference evidence="5" key="2">
    <citation type="submission" date="2021-03" db="EMBL/GenBank/DDBJ databases">
        <authorList>
            <consortium name="NCBI Pathogen Detection Project"/>
        </authorList>
    </citation>
    <scope>NUCLEOTIDE SEQUENCE</scope>
    <source>
        <strain evidence="5">ST-87-5</strain>
    </source>
</reference>
<dbReference type="SUPFAM" id="SSF51306">
    <property type="entry name" value="LexA/Signal peptidase"/>
    <property type="match status" value="1"/>
</dbReference>
<name>A0A2H9GBZ7_ECOLX</name>
<dbReference type="InterPro" id="IPR039418">
    <property type="entry name" value="LexA-like"/>
</dbReference>
<dbReference type="PROSITE" id="PS50943">
    <property type="entry name" value="HTH_CROC1"/>
    <property type="match status" value="1"/>
</dbReference>
<dbReference type="CDD" id="cd00093">
    <property type="entry name" value="HTH_XRE"/>
    <property type="match status" value="1"/>
</dbReference>